<keyword evidence="1" id="KW-0472">Membrane</keyword>
<dbReference type="Proteomes" id="UP000185990">
    <property type="component" value="Unassembled WGS sequence"/>
</dbReference>
<feature type="transmembrane region" description="Helical" evidence="1">
    <location>
        <begin position="72"/>
        <end position="88"/>
    </location>
</feature>
<evidence type="ECO:0000313" key="3">
    <source>
        <dbReference type="Proteomes" id="UP000185990"/>
    </source>
</evidence>
<evidence type="ECO:0000313" key="2">
    <source>
        <dbReference type="EMBL" id="OKA26325.1"/>
    </source>
</evidence>
<keyword evidence="1" id="KW-0812">Transmembrane</keyword>
<dbReference type="EMBL" id="MPJD01000012">
    <property type="protein sequence ID" value="OKA26325.1"/>
    <property type="molecule type" value="Genomic_DNA"/>
</dbReference>
<comment type="caution">
    <text evidence="2">The sequence shown here is derived from an EMBL/GenBank/DDBJ whole genome shotgun (WGS) entry which is preliminary data.</text>
</comment>
<name>A0A854A293_9PSED</name>
<accession>A0A854A293</accession>
<proteinExistence type="predicted"/>
<organism evidence="2 3">
    <name type="scientific">Pseudomonas versuta</name>
    <dbReference type="NCBI Taxonomy" id="1788301"/>
    <lineage>
        <taxon>Bacteria</taxon>
        <taxon>Pseudomonadati</taxon>
        <taxon>Pseudomonadota</taxon>
        <taxon>Gammaproteobacteria</taxon>
        <taxon>Pseudomonadales</taxon>
        <taxon>Pseudomonadaceae</taxon>
        <taxon>Pseudomonas</taxon>
    </lineage>
</organism>
<reference evidence="2 3" key="1">
    <citation type="submission" date="2016-11" db="EMBL/GenBank/DDBJ databases">
        <title>Draft genome of Pseudomonas versuta A4R1.12.</title>
        <authorList>
            <person name="See-Too W.-S."/>
        </authorList>
    </citation>
    <scope>NUCLEOTIDE SEQUENCE [LARGE SCALE GENOMIC DNA]</scope>
    <source>
        <strain evidence="2 3">A4R1.12</strain>
    </source>
</reference>
<gene>
    <name evidence="2" type="ORF">BOH74_06860</name>
</gene>
<protein>
    <submittedName>
        <fullName evidence="2">Uncharacterized protein</fullName>
    </submittedName>
</protein>
<evidence type="ECO:0000256" key="1">
    <source>
        <dbReference type="SAM" id="Phobius"/>
    </source>
</evidence>
<dbReference type="AlphaFoldDB" id="A0A854A293"/>
<keyword evidence="1" id="KW-1133">Transmembrane helix</keyword>
<sequence>MPAKRSYEQEFEKASDSAKRWAEQGGIFPSINEDGEERYRIQQGLKAACHGREDTAAVLIIQQSVLRRLEQLRLLAVIGLVLLAYIAVRLT</sequence>